<dbReference type="SUPFAM" id="SSF48264">
    <property type="entry name" value="Cytochrome P450"/>
    <property type="match status" value="1"/>
</dbReference>
<dbReference type="PROSITE" id="PS00086">
    <property type="entry name" value="CYTOCHROME_P450"/>
    <property type="match status" value="1"/>
</dbReference>
<accession>A0A919TQJ1</accession>
<name>A0A919TQJ1_9ACTN</name>
<gene>
    <name evidence="1" type="ORF">Ate02nite_10510</name>
</gene>
<protein>
    <recommendedName>
        <fullName evidence="3">Cytochrome P450</fullName>
    </recommendedName>
</protein>
<dbReference type="InterPro" id="IPR036396">
    <property type="entry name" value="Cyt_P450_sf"/>
</dbReference>
<keyword evidence="2" id="KW-1185">Reference proteome</keyword>
<reference evidence="1" key="1">
    <citation type="submission" date="2021-01" db="EMBL/GenBank/DDBJ databases">
        <title>Whole genome shotgun sequence of Actinoplanes tereljensis NBRC 105297.</title>
        <authorList>
            <person name="Komaki H."/>
            <person name="Tamura T."/>
        </authorList>
    </citation>
    <scope>NUCLEOTIDE SEQUENCE</scope>
    <source>
        <strain evidence="1">NBRC 105297</strain>
    </source>
</reference>
<sequence>MQKIDGRAALAVLTDPAFVVPPVPPGTFGIAWLRASVGRFGTGPDHDRRRALAVEIIDRIPPAALQRAGDEHPVVTLARAMGITAPVVDLVREIAQAYRPGTGDDPRADAAVESLIETLSGTHDEQTAARIGVLVQACDATAALIDRLRDRSPASVFRDDPPVAATKRQATAATALPGGHAVEAGEEVLVALAGDLAFGAGPRRCPGRAHALALAGLAPESGGLG</sequence>
<evidence type="ECO:0008006" key="3">
    <source>
        <dbReference type="Google" id="ProtNLM"/>
    </source>
</evidence>
<dbReference type="GO" id="GO:0020037">
    <property type="term" value="F:heme binding"/>
    <property type="evidence" value="ECO:0007669"/>
    <property type="project" value="InterPro"/>
</dbReference>
<dbReference type="GO" id="GO:0004497">
    <property type="term" value="F:monooxygenase activity"/>
    <property type="evidence" value="ECO:0007669"/>
    <property type="project" value="InterPro"/>
</dbReference>
<dbReference type="Proteomes" id="UP000623608">
    <property type="component" value="Unassembled WGS sequence"/>
</dbReference>
<comment type="caution">
    <text evidence="1">The sequence shown here is derived from an EMBL/GenBank/DDBJ whole genome shotgun (WGS) entry which is preliminary data.</text>
</comment>
<dbReference type="EMBL" id="BOMY01000007">
    <property type="protein sequence ID" value="GIF18321.1"/>
    <property type="molecule type" value="Genomic_DNA"/>
</dbReference>
<dbReference type="GO" id="GO:0005506">
    <property type="term" value="F:iron ion binding"/>
    <property type="evidence" value="ECO:0007669"/>
    <property type="project" value="InterPro"/>
</dbReference>
<dbReference type="InterPro" id="IPR017972">
    <property type="entry name" value="Cyt_P450_CS"/>
</dbReference>
<evidence type="ECO:0000313" key="2">
    <source>
        <dbReference type="Proteomes" id="UP000623608"/>
    </source>
</evidence>
<dbReference type="GO" id="GO:0016705">
    <property type="term" value="F:oxidoreductase activity, acting on paired donors, with incorporation or reduction of molecular oxygen"/>
    <property type="evidence" value="ECO:0007669"/>
    <property type="project" value="InterPro"/>
</dbReference>
<organism evidence="1 2">
    <name type="scientific">Paractinoplanes tereljensis</name>
    <dbReference type="NCBI Taxonomy" id="571912"/>
    <lineage>
        <taxon>Bacteria</taxon>
        <taxon>Bacillati</taxon>
        <taxon>Actinomycetota</taxon>
        <taxon>Actinomycetes</taxon>
        <taxon>Micromonosporales</taxon>
        <taxon>Micromonosporaceae</taxon>
        <taxon>Paractinoplanes</taxon>
    </lineage>
</organism>
<evidence type="ECO:0000313" key="1">
    <source>
        <dbReference type="EMBL" id="GIF18321.1"/>
    </source>
</evidence>
<dbReference type="RefSeq" id="WP_203799652.1">
    <property type="nucleotide sequence ID" value="NZ_BOMY01000007.1"/>
</dbReference>
<dbReference type="AlphaFoldDB" id="A0A919TQJ1"/>
<proteinExistence type="predicted"/>